<dbReference type="Gene3D" id="1.10.238.20">
    <property type="entry name" value="Pheromone/general odorant binding protein domain"/>
    <property type="match status" value="1"/>
</dbReference>
<dbReference type="GeneID" id="114332640"/>
<dbReference type="SUPFAM" id="SSF47565">
    <property type="entry name" value="Insect pheromone/odorant-binding proteins"/>
    <property type="match status" value="1"/>
</dbReference>
<dbReference type="OrthoDB" id="10395652at2759"/>
<sequence length="156" mass="18303">MKAIVLPLFIVAALASYGDALFEKSLFEGGHHGIKHYFKNFLLPIHEKSFLHSIHLDCQRESSCELEYLQNPFEYMDYEPLGNYMLCMSKRYGFMGRHGHLKLKHLRHKLRMICGKEDPEFYIHACAVPSLNPIHTASNLWKCLDHHGFHFLRKLF</sequence>
<dbReference type="InParanoid" id="A0A6P7FZJ4"/>
<dbReference type="AlphaFoldDB" id="A0A6P7FZJ4"/>
<dbReference type="InterPro" id="IPR036728">
    <property type="entry name" value="PBP_GOBP_sf"/>
</dbReference>
<organism evidence="4">
    <name type="scientific">Diabrotica virgifera virgifera</name>
    <name type="common">western corn rootworm</name>
    <dbReference type="NCBI Taxonomy" id="50390"/>
    <lineage>
        <taxon>Eukaryota</taxon>
        <taxon>Metazoa</taxon>
        <taxon>Ecdysozoa</taxon>
        <taxon>Arthropoda</taxon>
        <taxon>Hexapoda</taxon>
        <taxon>Insecta</taxon>
        <taxon>Pterygota</taxon>
        <taxon>Neoptera</taxon>
        <taxon>Endopterygota</taxon>
        <taxon>Coleoptera</taxon>
        <taxon>Polyphaga</taxon>
        <taxon>Cucujiformia</taxon>
        <taxon>Chrysomeloidea</taxon>
        <taxon>Chrysomelidae</taxon>
        <taxon>Galerucinae</taxon>
        <taxon>Diabroticina</taxon>
        <taxon>Diabroticites</taxon>
        <taxon>Diabrotica</taxon>
    </lineage>
</organism>
<dbReference type="RefSeq" id="XP_028138263.1">
    <property type="nucleotide sequence ID" value="XM_028282462.1"/>
</dbReference>
<evidence type="ECO:0000256" key="1">
    <source>
        <dbReference type="SAM" id="SignalP"/>
    </source>
</evidence>
<dbReference type="Proteomes" id="UP001652700">
    <property type="component" value="Unplaced"/>
</dbReference>
<reference evidence="4" key="1">
    <citation type="submission" date="2025-04" db="UniProtKB">
        <authorList>
            <consortium name="RefSeq"/>
        </authorList>
    </citation>
    <scope>IDENTIFICATION</scope>
    <source>
        <tissue evidence="4">Whole insect</tissue>
    </source>
</reference>
<name>A0A6P7FZJ4_DIAVI</name>
<dbReference type="KEGG" id="dvv:114332640"/>
<accession>A0A6P7FZJ4</accession>
<gene>
    <name evidence="4" type="primary">LOC114332640</name>
</gene>
<evidence type="ECO:0000313" key="3">
    <source>
        <dbReference type="Proteomes" id="UP001652700"/>
    </source>
</evidence>
<evidence type="ECO:0000313" key="4">
    <source>
        <dbReference type="RefSeq" id="XP_028138263.1"/>
    </source>
</evidence>
<dbReference type="Pfam" id="PF01395">
    <property type="entry name" value="PBP_GOBP"/>
    <property type="match status" value="1"/>
</dbReference>
<feature type="signal peptide" evidence="1">
    <location>
        <begin position="1"/>
        <end position="20"/>
    </location>
</feature>
<evidence type="ECO:0000313" key="2">
    <source>
        <dbReference type="EnsemblMetazoa" id="XP_028138263.1"/>
    </source>
</evidence>
<keyword evidence="3" id="KW-1185">Reference proteome</keyword>
<dbReference type="GO" id="GO:0005549">
    <property type="term" value="F:odorant binding"/>
    <property type="evidence" value="ECO:0007669"/>
    <property type="project" value="InterPro"/>
</dbReference>
<feature type="chain" id="PRO_5028170276" evidence="1">
    <location>
        <begin position="21"/>
        <end position="156"/>
    </location>
</feature>
<protein>
    <submittedName>
        <fullName evidence="4">Uncharacterized protein LOC114332640</fullName>
    </submittedName>
</protein>
<dbReference type="InterPro" id="IPR006170">
    <property type="entry name" value="PBP/GOBP"/>
</dbReference>
<keyword evidence="1" id="KW-0732">Signal</keyword>
<dbReference type="EnsemblMetazoa" id="XM_028282462.2">
    <property type="protein sequence ID" value="XP_028138263.1"/>
    <property type="gene ID" value="LOC114332640"/>
</dbReference>
<proteinExistence type="predicted"/>
<reference evidence="2" key="2">
    <citation type="submission" date="2025-05" db="UniProtKB">
        <authorList>
            <consortium name="EnsemblMetazoa"/>
        </authorList>
    </citation>
    <scope>IDENTIFICATION</scope>
</reference>